<evidence type="ECO:0000256" key="1">
    <source>
        <dbReference type="ARBA" id="ARBA00004651"/>
    </source>
</evidence>
<evidence type="ECO:0000256" key="6">
    <source>
        <dbReference type="ARBA" id="ARBA00022989"/>
    </source>
</evidence>
<evidence type="ECO:0000256" key="2">
    <source>
        <dbReference type="ARBA" id="ARBA00009142"/>
    </source>
</evidence>
<comment type="subcellular location">
    <subcellularLocation>
        <location evidence="1 8">Cell membrane</location>
        <topology evidence="1 8">Multi-pass membrane protein</topology>
    </subcellularLocation>
</comment>
<dbReference type="InterPro" id="IPR052017">
    <property type="entry name" value="TSUP"/>
</dbReference>
<feature type="transmembrane region" description="Helical" evidence="8">
    <location>
        <begin position="12"/>
        <end position="42"/>
    </location>
</feature>
<proteinExistence type="inferred from homology"/>
<feature type="transmembrane region" description="Helical" evidence="8">
    <location>
        <begin position="231"/>
        <end position="248"/>
    </location>
</feature>
<feature type="transmembrane region" description="Helical" evidence="8">
    <location>
        <begin position="48"/>
        <end position="66"/>
    </location>
</feature>
<evidence type="ECO:0000256" key="8">
    <source>
        <dbReference type="RuleBase" id="RU363041"/>
    </source>
</evidence>
<dbReference type="KEGG" id="shom:EGX58_09515"/>
<evidence type="ECO:0000256" key="5">
    <source>
        <dbReference type="ARBA" id="ARBA00022692"/>
    </source>
</evidence>
<accession>A0A6N0I4D5</accession>
<dbReference type="PANTHER" id="PTHR30269">
    <property type="entry name" value="TRANSMEMBRANE PROTEIN YFCA"/>
    <property type="match status" value="1"/>
</dbReference>
<dbReference type="AlphaFoldDB" id="A0A6N0I4D5"/>
<evidence type="ECO:0000256" key="4">
    <source>
        <dbReference type="ARBA" id="ARBA00022475"/>
    </source>
</evidence>
<feature type="transmembrane region" description="Helical" evidence="8">
    <location>
        <begin position="159"/>
        <end position="180"/>
    </location>
</feature>
<comment type="similarity">
    <text evidence="2 8">Belongs to the 4-toluene sulfonate uptake permease (TSUP) (TC 2.A.102) family.</text>
</comment>
<dbReference type="InterPro" id="IPR002781">
    <property type="entry name" value="TM_pro_TauE-like"/>
</dbReference>
<dbReference type="Proteomes" id="UP000509636">
    <property type="component" value="Chromosome"/>
</dbReference>
<feature type="transmembrane region" description="Helical" evidence="8">
    <location>
        <begin position="134"/>
        <end position="153"/>
    </location>
</feature>
<dbReference type="RefSeq" id="WP_002455210.1">
    <property type="nucleotide sequence ID" value="NZ_CP033732.1"/>
</dbReference>
<dbReference type="GeneID" id="58107090"/>
<keyword evidence="5 8" id="KW-0812">Transmembrane</keyword>
<keyword evidence="7 8" id="KW-0472">Membrane</keyword>
<dbReference type="Pfam" id="PF01925">
    <property type="entry name" value="TauE"/>
    <property type="match status" value="1"/>
</dbReference>
<keyword evidence="4 8" id="KW-1003">Cell membrane</keyword>
<evidence type="ECO:0000256" key="3">
    <source>
        <dbReference type="ARBA" id="ARBA00022448"/>
    </source>
</evidence>
<evidence type="ECO:0000256" key="7">
    <source>
        <dbReference type="ARBA" id="ARBA00023136"/>
    </source>
</evidence>
<keyword evidence="6 8" id="KW-1133">Transmembrane helix</keyword>
<keyword evidence="3" id="KW-0813">Transport</keyword>
<dbReference type="PANTHER" id="PTHR30269:SF0">
    <property type="entry name" value="MEMBRANE TRANSPORTER PROTEIN YFCA-RELATED"/>
    <property type="match status" value="1"/>
</dbReference>
<evidence type="ECO:0000313" key="10">
    <source>
        <dbReference type="Proteomes" id="UP000509636"/>
    </source>
</evidence>
<dbReference type="EMBL" id="CP054550">
    <property type="protein sequence ID" value="QKQ29459.1"/>
    <property type="molecule type" value="Genomic_DNA"/>
</dbReference>
<evidence type="ECO:0000313" key="9">
    <source>
        <dbReference type="EMBL" id="QKQ29459.1"/>
    </source>
</evidence>
<dbReference type="GO" id="GO:0005886">
    <property type="term" value="C:plasma membrane"/>
    <property type="evidence" value="ECO:0007669"/>
    <property type="project" value="UniProtKB-SubCell"/>
</dbReference>
<feature type="transmembrane region" description="Helical" evidence="8">
    <location>
        <begin position="78"/>
        <end position="98"/>
    </location>
</feature>
<protein>
    <recommendedName>
        <fullName evidence="8">Probable membrane transporter protein</fullName>
    </recommendedName>
</protein>
<gene>
    <name evidence="9" type="ORF">FOB69_11610</name>
</gene>
<reference evidence="9 10" key="1">
    <citation type="submission" date="2019-09" db="EMBL/GenBank/DDBJ databases">
        <title>FDA dAtabase for Regulatory Grade micrObial Sequences (FDA-ARGOS): Supporting development and validation of Infectious Disease Dx tests.</title>
        <authorList>
            <person name="Sciortino C."/>
            <person name="Tallon L."/>
            <person name="Sadzewicz L."/>
            <person name="Vavikolanu K."/>
            <person name="Mehta A."/>
            <person name="Aluvathingal J."/>
            <person name="Nadendla S."/>
            <person name="Nandy P."/>
            <person name="Geyer C."/>
            <person name="Yan Y."/>
            <person name="Sichtig H."/>
        </authorList>
    </citation>
    <scope>NUCLEOTIDE SEQUENCE [LARGE SCALE GENOMIC DNA]</scope>
    <source>
        <strain evidence="9 10">FDAARGOS_661</strain>
    </source>
</reference>
<name>A0A6N0I4D5_STAHO</name>
<feature type="transmembrane region" description="Helical" evidence="8">
    <location>
        <begin position="104"/>
        <end position="122"/>
    </location>
</feature>
<organism evidence="9 10">
    <name type="scientific">Staphylococcus hominis</name>
    <dbReference type="NCBI Taxonomy" id="1290"/>
    <lineage>
        <taxon>Bacteria</taxon>
        <taxon>Bacillati</taxon>
        <taxon>Bacillota</taxon>
        <taxon>Bacilli</taxon>
        <taxon>Bacillales</taxon>
        <taxon>Staphylococcaceae</taxon>
        <taxon>Staphylococcus</taxon>
    </lineage>
</organism>
<feature type="transmembrane region" description="Helical" evidence="8">
    <location>
        <begin position="192"/>
        <end position="219"/>
    </location>
</feature>
<sequence length="261" mass="27960">MGVIELSFHIIFIIISFGFLAAFIDAVVGGGGLISIPALLAIGMPPSLALGTNKLASAFGSLTSAIKFLKSGNVDKKIAFRLFPFVFIFAVGGASLATFLPSEVLKPLVIVILTFVLIYTIFKKEWGNVRTFSKFTITKAIAFISLLLLIGFYDGFLGGGTGSFMLFVLLMFGFDFLSAAGNAKVLNFASNVGALTLFIILGQVNITYGLIMAVSMVIGSYTGAHFAIKKGVGYVKIVFIIVTILLILKNTFDYIMQIISN</sequence>